<keyword evidence="1" id="KW-0067">ATP-binding</keyword>
<dbReference type="RefSeq" id="WP_256602929.1">
    <property type="nucleotide sequence ID" value="NZ_JANIBJ010000023.1"/>
</dbReference>
<dbReference type="Pfam" id="PF08443">
    <property type="entry name" value="RimK"/>
    <property type="match status" value="1"/>
</dbReference>
<evidence type="ECO:0000313" key="3">
    <source>
        <dbReference type="EMBL" id="MCQ8105050.1"/>
    </source>
</evidence>
<organism evidence="3 4">
    <name type="scientific">Methylomonas subterranea</name>
    <dbReference type="NCBI Taxonomy" id="2952225"/>
    <lineage>
        <taxon>Bacteria</taxon>
        <taxon>Pseudomonadati</taxon>
        <taxon>Pseudomonadota</taxon>
        <taxon>Gammaproteobacteria</taxon>
        <taxon>Methylococcales</taxon>
        <taxon>Methylococcaceae</taxon>
        <taxon>Methylomonas</taxon>
    </lineage>
</organism>
<dbReference type="SUPFAM" id="SSF56059">
    <property type="entry name" value="Glutathione synthetase ATP-binding domain-like"/>
    <property type="match status" value="1"/>
</dbReference>
<name>A0ABT1THW8_9GAMM</name>
<keyword evidence="4" id="KW-1185">Reference proteome</keyword>
<evidence type="ECO:0000313" key="4">
    <source>
        <dbReference type="Proteomes" id="UP001524499"/>
    </source>
</evidence>
<proteinExistence type="predicted"/>
<accession>A0ABT1THW8</accession>
<sequence>MKALVIGTAFFNMLSLPALLHRAGLRVHVLSTVKSMAWVAYIAELTVVGDPDEMIANAAKQAESGFDLVVVADDLTLKAIVNSGLSPEDKVKLLPVLQTEDFAHLYSKIGLSRVLQKNAIDTPDFAVAETADELKGRAERMGFPLLVKTDSSGGGIGVFDCGDRAQLGQILESSPVYPVLLQRKIPGRSFDLSGFFRNGKLVQFGCAEQLDFVGGAFGPSKLRRYYRSSQVDARVSEELNRLGAALGADGFVNITCIVSDIDQKRYYIEADMRPNVWVEYPKFIGDDPADKIRGYFLHGQYYQHPDKVADDSADGNVLAYLPRMNNLEILTNQYACINCFDNYAGLPLYRWMFLQRWRLFCVQFVKPYVSAPVWGYMKRIWQLGRKSTV</sequence>
<dbReference type="EMBL" id="JANIBJ010000023">
    <property type="protein sequence ID" value="MCQ8105050.1"/>
    <property type="molecule type" value="Genomic_DNA"/>
</dbReference>
<reference evidence="3 4" key="1">
    <citation type="submission" date="2022-07" db="EMBL/GenBank/DDBJ databases">
        <title>Methylomonas rivi sp. nov., Methylomonas rosea sp. nov., Methylomonas aureus sp. nov. and Methylomonas subterranea sp. nov., four novel methanotrophs isolated from a freshwater creek and the deep terrestrial subsurface.</title>
        <authorList>
            <person name="Abin C."/>
            <person name="Sankaranarayanan K."/>
            <person name="Garner C."/>
            <person name="Sindelar R."/>
            <person name="Kotary K."/>
            <person name="Garner R."/>
            <person name="Barclay S."/>
            <person name="Lawson P."/>
            <person name="Krumholz L."/>
        </authorList>
    </citation>
    <scope>NUCLEOTIDE SEQUENCE [LARGE SCALE GENOMIC DNA]</scope>
    <source>
        <strain evidence="3 4">SURF-2</strain>
    </source>
</reference>
<feature type="domain" description="ATP-grasp" evidence="2">
    <location>
        <begin position="112"/>
        <end position="297"/>
    </location>
</feature>
<protein>
    <recommendedName>
        <fullName evidence="2">ATP-grasp domain-containing protein</fullName>
    </recommendedName>
</protein>
<evidence type="ECO:0000256" key="1">
    <source>
        <dbReference type="PROSITE-ProRule" id="PRU00409"/>
    </source>
</evidence>
<dbReference type="PROSITE" id="PS50975">
    <property type="entry name" value="ATP_GRASP"/>
    <property type="match status" value="1"/>
</dbReference>
<dbReference type="Gene3D" id="3.30.470.20">
    <property type="entry name" value="ATP-grasp fold, B domain"/>
    <property type="match status" value="1"/>
</dbReference>
<dbReference type="InterPro" id="IPR013651">
    <property type="entry name" value="ATP-grasp_RimK-type"/>
</dbReference>
<keyword evidence="1" id="KW-0547">Nucleotide-binding</keyword>
<dbReference type="Proteomes" id="UP001524499">
    <property type="component" value="Unassembled WGS sequence"/>
</dbReference>
<evidence type="ECO:0000259" key="2">
    <source>
        <dbReference type="PROSITE" id="PS50975"/>
    </source>
</evidence>
<dbReference type="InterPro" id="IPR011761">
    <property type="entry name" value="ATP-grasp"/>
</dbReference>
<gene>
    <name evidence="3" type="ORF">NP590_13115</name>
</gene>
<comment type="caution">
    <text evidence="3">The sequence shown here is derived from an EMBL/GenBank/DDBJ whole genome shotgun (WGS) entry which is preliminary data.</text>
</comment>